<dbReference type="AlphaFoldDB" id="A0A1B6NU09"/>
<name>A0A1B6NU09_9ZZZZ</name>
<accession>A0A1B6NU09</accession>
<sequence length="47" mass="5201">MSEKYIKMVTTIIAATNAINSQPETLRAHTCKSCSVFKMSHVEPSSE</sequence>
<evidence type="ECO:0000313" key="1">
    <source>
        <dbReference type="EMBL" id="KTF06966.1"/>
    </source>
</evidence>
<dbReference type="EMBL" id="AYSL01000834">
    <property type="protein sequence ID" value="KTF06966.1"/>
    <property type="molecule type" value="Genomic_DNA"/>
</dbReference>
<reference evidence="1" key="1">
    <citation type="submission" date="2013-11" db="EMBL/GenBank/DDBJ databases">
        <title>Microbial diversity, functional groups and degradation webs in Northern and Southern Mediterranean and Red Sea marine crude oil polluted sites.</title>
        <authorList>
            <person name="Daffonchio D."/>
            <person name="Mapelli F."/>
            <person name="Ferrer M."/>
            <person name="Richter M."/>
            <person name="Cherif A."/>
            <person name="Malkawi H.I."/>
            <person name="Yakimov M.M."/>
            <person name="Abdel-Fattah Y.R."/>
            <person name="Blaghen M."/>
            <person name="Golyshin P.N."/>
            <person name="Kalogerakis N."/>
            <person name="Boon N."/>
            <person name="Magagnini M."/>
            <person name="Fava F."/>
        </authorList>
    </citation>
    <scope>NUCLEOTIDE SEQUENCE</scope>
</reference>
<protein>
    <submittedName>
        <fullName evidence="1">Uncharacterized protein</fullName>
    </submittedName>
</protein>
<gene>
    <name evidence="1" type="ORF">MGSAQ_001538</name>
</gene>
<comment type="caution">
    <text evidence="1">The sequence shown here is derived from an EMBL/GenBank/DDBJ whole genome shotgun (WGS) entry which is preliminary data.</text>
</comment>
<proteinExistence type="predicted"/>
<organism evidence="1">
    <name type="scientific">marine sediment metagenome</name>
    <dbReference type="NCBI Taxonomy" id="412755"/>
    <lineage>
        <taxon>unclassified sequences</taxon>
        <taxon>metagenomes</taxon>
        <taxon>ecological metagenomes</taxon>
    </lineage>
</organism>